<dbReference type="Proteomes" id="UP001595555">
    <property type="component" value="Unassembled WGS sequence"/>
</dbReference>
<sequence>MPLTELMHYFNDQLQTQARLNELPKTGLFKVDNQYRARFGNLVLGSQFAEMRGVDNGELIGHYADLFVRSTTGNVLNIDAIVNSLESTEEVVHLDRLVRTLHSLNYLQQHDGFKGVLALHVQAKHILSVPQDHGKTFEKILSDCGLNPERVILHTKLVNELNLAHFQQALSNYRERHYRIGIHLETLEDWLLLQQLLQQLLRQGLPLVSDYVFANTRLASQLDREHNFMEKLQILVANLDESERHSLVAYSTRQLTGYVQPSRLAS</sequence>
<reference evidence="2" key="1">
    <citation type="journal article" date="2019" name="Int. J. Syst. Evol. Microbiol.">
        <title>The Global Catalogue of Microorganisms (GCM) 10K type strain sequencing project: providing services to taxonomists for standard genome sequencing and annotation.</title>
        <authorList>
            <consortium name="The Broad Institute Genomics Platform"/>
            <consortium name="The Broad Institute Genome Sequencing Center for Infectious Disease"/>
            <person name="Wu L."/>
            <person name="Ma J."/>
        </authorList>
    </citation>
    <scope>NUCLEOTIDE SEQUENCE [LARGE SCALE GENOMIC DNA]</scope>
    <source>
        <strain evidence="2">KCTC 52237</strain>
    </source>
</reference>
<accession>A0ABV7FFG4</accession>
<dbReference type="SUPFAM" id="SSF141868">
    <property type="entry name" value="EAL domain-like"/>
    <property type="match status" value="1"/>
</dbReference>
<name>A0ABV7FFG4_9GAMM</name>
<organism evidence="1 2">
    <name type="scientific">Cellvibrio fontiphilus</name>
    <dbReference type="NCBI Taxonomy" id="1815559"/>
    <lineage>
        <taxon>Bacteria</taxon>
        <taxon>Pseudomonadati</taxon>
        <taxon>Pseudomonadota</taxon>
        <taxon>Gammaproteobacteria</taxon>
        <taxon>Cellvibrionales</taxon>
        <taxon>Cellvibrionaceae</taxon>
        <taxon>Cellvibrio</taxon>
    </lineage>
</organism>
<dbReference type="InterPro" id="IPR035919">
    <property type="entry name" value="EAL_sf"/>
</dbReference>
<comment type="caution">
    <text evidence="1">The sequence shown here is derived from an EMBL/GenBank/DDBJ whole genome shotgun (WGS) entry which is preliminary data.</text>
</comment>
<evidence type="ECO:0008006" key="3">
    <source>
        <dbReference type="Google" id="ProtNLM"/>
    </source>
</evidence>
<proteinExistence type="predicted"/>
<keyword evidence="2" id="KW-1185">Reference proteome</keyword>
<dbReference type="RefSeq" id="WP_378117546.1">
    <property type="nucleotide sequence ID" value="NZ_JBHRTF010000003.1"/>
</dbReference>
<evidence type="ECO:0000313" key="2">
    <source>
        <dbReference type="Proteomes" id="UP001595555"/>
    </source>
</evidence>
<dbReference type="Gene3D" id="3.20.20.450">
    <property type="entry name" value="EAL domain"/>
    <property type="match status" value="1"/>
</dbReference>
<evidence type="ECO:0000313" key="1">
    <source>
        <dbReference type="EMBL" id="MFC3115340.1"/>
    </source>
</evidence>
<dbReference type="EMBL" id="JBHRTF010000003">
    <property type="protein sequence ID" value="MFC3115340.1"/>
    <property type="molecule type" value="Genomic_DNA"/>
</dbReference>
<gene>
    <name evidence="1" type="ORF">ACFODX_07205</name>
</gene>
<protein>
    <recommendedName>
        <fullName evidence="3">EAL domain-containing protein</fullName>
    </recommendedName>
</protein>